<feature type="region of interest" description="Disordered" evidence="8">
    <location>
        <begin position="476"/>
        <end position="1003"/>
    </location>
</feature>
<keyword evidence="7 9" id="KW-0472">Membrane</keyword>
<feature type="compositionally biased region" description="Basic and acidic residues" evidence="8">
    <location>
        <begin position="1032"/>
        <end position="1049"/>
    </location>
</feature>
<evidence type="ECO:0000313" key="11">
    <source>
        <dbReference type="Proteomes" id="UP000053342"/>
    </source>
</evidence>
<keyword evidence="11" id="KW-1185">Reference proteome</keyword>
<sequence length="1437" mass="156887">MTLPLPGSPASSWAMFRERLRLSFSGADPRVCVAFWLFGLINNVLYVIILSAALDLVGPDVPKGVVLLADVIPSFFTKLCAPYFIQAVPYSIRIIIFVLLSAMGMLLIALTPAYTDGGTIATKMAGVILASLSSGAGELSFLGLVHYYGPFSLAAWGSGTGGAGLIGAGLYAVATTSWGLSVRTTLLASACLPVVMLISFFLILPLGPLRLHAKTHPDDEPVGEQNEDIEQEQRQGLLSPPDGSKPAVLSQHAHTPGWTMFKRNLSRARSLFFPYMLPLLLVYVAEYTINQGVAPTLLFPLPESPFKHYRAFYPTYNAIYQAGVFISRSSTPFLRIHNLYLPSFLQVTNLVLLASHAIFNFIPNVYFIFAIIFWEGLLGGLVYVNTFGEISDKIPKEDREFSLSATTPKSHTEYRNEVASAILPSDLANMKSKQGRQRDSQRALYPTKEEPGVTPAEGTTGPYQVQLGYEQNGTWHGQGHSSWGEAGHFEHGSTQYFPQQPPHHHPVDHTHAYEYHPSFHQSAHLQHPPPASMAMPSHSPSYNAPNSPPRSYNGYPEAHNQSSMYGPQSRSMLPPSPQQHFPPPRFPQPPLPYPSSGSTANNGPPPPHKRPGSSMSISSMLGGEPEKPAHDQYHHHHGQTSHTPSRQPSGSGPSMSLGAVMSPPQYSSKPNLGEYTYKPRSKTPDRFGNPSSGSRPHRSSSGTMTQGPGPFYETQPRSGPPTNAYPSPSFGASIPPKDEFEEHNRRTSISGILQRPESQPQPSIATSLSVAPPPPTRPESIPPSLGHLDRSSHPAMSGIDPPRHNGYSGPYGYGQQQPTNLSRNLHTGPLSQPTSGPIERPYKQSQSPELRRPQQNGHDPRSYHSPFGPSAEPSYGAHAMARQDSVQSQSDRSVLGDRLRNRAYSPFAGSVASQQGTLDDQVRKGSDELSQHRAILGLSNESKRGRYSPLPQAVQGAQAQTPVPDAGIKSEHGRVFSGIGSGLGTTSANPTPTPQPLPASPFKQSETNARLSEENLMKMSRSASGMGKRSRKTFDEDARAESDTGETKKAAPGRGKRGKYQHSYKLDLEETARKNALGTIRRTGTPTSHPSLNALQRQSSVTDHGLLSRPKRTIRISNVVAMAQRNKRRHLGFYKYDPDVTSVDMDKPSSPKFDVSIRPNLLPVFNEADKINCTYTVRVPRVWLRERERGLICAERYLWGSGIYTDDSDPVAAAIHSGFISSVHPPGIDEALLEKVIEEQNPRIEGSPAPEKPKAVDENKDLHITLLVLPQLEKYAGSARFGVRSRSWPEEQQGSGSPPPSSTQSSTAPHDGVSFMVLKCEAVNDGVEVKRVGRTGKEKRERLHRELIERQRGLQLEKERLARAAAKLKERKEEARRTKKATATAMERSSSSLGKDATGKAAVEPENSVKGKGEKSANLDVGQSPGDWIRQLAVAAA</sequence>
<dbReference type="VEuPathDB" id="FungiDB:PV06_03573"/>
<dbReference type="Pfam" id="PF02487">
    <property type="entry name" value="CLN3"/>
    <property type="match status" value="1"/>
</dbReference>
<feature type="transmembrane region" description="Helical" evidence="9">
    <location>
        <begin position="31"/>
        <end position="53"/>
    </location>
</feature>
<dbReference type="SUPFAM" id="SSF103473">
    <property type="entry name" value="MFS general substrate transporter"/>
    <property type="match status" value="1"/>
</dbReference>
<comment type="similarity">
    <text evidence="2">Belongs to the battenin family.</text>
</comment>
<keyword evidence="3" id="KW-0813">Transport</keyword>
<feature type="compositionally biased region" description="Low complexity" evidence="8">
    <location>
        <begin position="532"/>
        <end position="541"/>
    </location>
</feature>
<evidence type="ECO:0000256" key="6">
    <source>
        <dbReference type="ARBA" id="ARBA00022989"/>
    </source>
</evidence>
<dbReference type="Proteomes" id="UP000053342">
    <property type="component" value="Unassembled WGS sequence"/>
</dbReference>
<feature type="compositionally biased region" description="Basic and acidic residues" evidence="8">
    <location>
        <begin position="920"/>
        <end position="931"/>
    </location>
</feature>
<dbReference type="GO" id="GO:0012505">
    <property type="term" value="C:endomembrane system"/>
    <property type="evidence" value="ECO:0007669"/>
    <property type="project" value="UniProtKB-SubCell"/>
</dbReference>
<dbReference type="PRINTS" id="PR01315">
    <property type="entry name" value="BATTENIN"/>
</dbReference>
<evidence type="ECO:0000256" key="1">
    <source>
        <dbReference type="ARBA" id="ARBA00004127"/>
    </source>
</evidence>
<feature type="compositionally biased region" description="Basic and acidic residues" evidence="8">
    <location>
        <begin position="505"/>
        <end position="514"/>
    </location>
</feature>
<dbReference type="RefSeq" id="XP_016265383.1">
    <property type="nucleotide sequence ID" value="XM_016404378.1"/>
</dbReference>
<feature type="compositionally biased region" description="Basic and acidic residues" evidence="8">
    <location>
        <begin position="736"/>
        <end position="745"/>
    </location>
</feature>
<feature type="compositionally biased region" description="Polar residues" evidence="8">
    <location>
        <begin position="747"/>
        <end position="769"/>
    </location>
</feature>
<evidence type="ECO:0000256" key="9">
    <source>
        <dbReference type="SAM" id="Phobius"/>
    </source>
</evidence>
<feature type="transmembrane region" description="Helical" evidence="9">
    <location>
        <begin position="270"/>
        <end position="289"/>
    </location>
</feature>
<evidence type="ECO:0000313" key="10">
    <source>
        <dbReference type="EMBL" id="KIW45167.1"/>
    </source>
</evidence>
<feature type="compositionally biased region" description="Low complexity" evidence="8">
    <location>
        <begin position="1290"/>
        <end position="1307"/>
    </location>
</feature>
<feature type="transmembrane region" description="Helical" evidence="9">
    <location>
        <begin position="339"/>
        <end position="359"/>
    </location>
</feature>
<comment type="subcellular location">
    <subcellularLocation>
        <location evidence="1">Endomembrane system</location>
        <topology evidence="1">Multi-pass membrane protein</topology>
    </subcellularLocation>
</comment>
<feature type="compositionally biased region" description="Basic and acidic residues" evidence="8">
    <location>
        <begin position="1367"/>
        <end position="1376"/>
    </location>
</feature>
<evidence type="ECO:0000256" key="2">
    <source>
        <dbReference type="ARBA" id="ARBA00007467"/>
    </source>
</evidence>
<evidence type="ECO:0000256" key="4">
    <source>
        <dbReference type="ARBA" id="ARBA00022692"/>
    </source>
</evidence>
<feature type="compositionally biased region" description="Pro residues" evidence="8">
    <location>
        <begin position="574"/>
        <end position="593"/>
    </location>
</feature>
<feature type="compositionally biased region" description="Polar residues" evidence="8">
    <location>
        <begin position="843"/>
        <end position="857"/>
    </location>
</feature>
<dbReference type="GO" id="GO:0006865">
    <property type="term" value="P:amino acid transport"/>
    <property type="evidence" value="ECO:0007669"/>
    <property type="project" value="UniProtKB-KW"/>
</dbReference>
<dbReference type="Gene3D" id="2.170.130.20">
    <property type="entry name" value="LCCL-like domain"/>
    <property type="match status" value="1"/>
</dbReference>
<keyword evidence="4 9" id="KW-0812">Transmembrane</keyword>
<feature type="region of interest" description="Disordered" evidence="8">
    <location>
        <begin position="1019"/>
        <end position="1060"/>
    </location>
</feature>
<dbReference type="InterPro" id="IPR036259">
    <property type="entry name" value="MFS_trans_sf"/>
</dbReference>
<feature type="transmembrane region" description="Helical" evidence="9">
    <location>
        <begin position="65"/>
        <end position="85"/>
    </location>
</feature>
<dbReference type="GO" id="GO:0051453">
    <property type="term" value="P:regulation of intracellular pH"/>
    <property type="evidence" value="ECO:0007669"/>
    <property type="project" value="TreeGrafter"/>
</dbReference>
<keyword evidence="5" id="KW-0029">Amino-acid transport</keyword>
<dbReference type="OrthoDB" id="3596986at2759"/>
<dbReference type="HOGENOM" id="CLU_252083_0_0_1"/>
<evidence type="ECO:0000256" key="7">
    <source>
        <dbReference type="ARBA" id="ARBA00023136"/>
    </source>
</evidence>
<dbReference type="EMBL" id="KN847334">
    <property type="protein sequence ID" value="KIW45167.1"/>
    <property type="molecule type" value="Genomic_DNA"/>
</dbReference>
<reference evidence="10 11" key="1">
    <citation type="submission" date="2015-01" db="EMBL/GenBank/DDBJ databases">
        <title>The Genome Sequence of Exophiala oligosperma CBS72588.</title>
        <authorList>
            <consortium name="The Broad Institute Genomics Platform"/>
            <person name="Cuomo C."/>
            <person name="de Hoog S."/>
            <person name="Gorbushina A."/>
            <person name="Stielow B."/>
            <person name="Teixiera M."/>
            <person name="Abouelleil A."/>
            <person name="Chapman S.B."/>
            <person name="Priest M."/>
            <person name="Young S.K."/>
            <person name="Wortman J."/>
            <person name="Nusbaum C."/>
            <person name="Birren B."/>
        </authorList>
    </citation>
    <scope>NUCLEOTIDE SEQUENCE [LARGE SCALE GENOMIC DNA]</scope>
    <source>
        <strain evidence="10 11">CBS 72588</strain>
    </source>
</reference>
<keyword evidence="6 9" id="KW-1133">Transmembrane helix</keyword>
<feature type="compositionally biased region" description="Polar residues" evidence="8">
    <location>
        <begin position="819"/>
        <end position="835"/>
    </location>
</feature>
<dbReference type="InterPro" id="IPR003492">
    <property type="entry name" value="Battenin_disease_Cln3"/>
</dbReference>
<feature type="compositionally biased region" description="Low complexity" evidence="8">
    <location>
        <begin position="806"/>
        <end position="818"/>
    </location>
</feature>
<feature type="region of interest" description="Disordered" evidence="8">
    <location>
        <begin position="215"/>
        <end position="250"/>
    </location>
</feature>
<feature type="region of interest" description="Disordered" evidence="8">
    <location>
        <begin position="1283"/>
        <end position="1310"/>
    </location>
</feature>
<evidence type="ECO:0000256" key="5">
    <source>
        <dbReference type="ARBA" id="ARBA00022970"/>
    </source>
</evidence>
<feature type="compositionally biased region" description="Basic and acidic residues" evidence="8">
    <location>
        <begin position="436"/>
        <end position="451"/>
    </location>
</feature>
<dbReference type="GeneID" id="27355647"/>
<feature type="compositionally biased region" description="Polar residues" evidence="8">
    <location>
        <begin position="559"/>
        <end position="571"/>
    </location>
</feature>
<feature type="compositionally biased region" description="Low complexity" evidence="8">
    <location>
        <begin position="690"/>
        <end position="702"/>
    </location>
</feature>
<feature type="region of interest" description="Disordered" evidence="8">
    <location>
        <begin position="429"/>
        <end position="459"/>
    </location>
</feature>
<feature type="transmembrane region" description="Helical" evidence="9">
    <location>
        <begin position="92"/>
        <end position="114"/>
    </location>
</feature>
<dbReference type="STRING" id="215243.A0A0D2C5T1"/>
<dbReference type="InterPro" id="IPR036609">
    <property type="entry name" value="LCCL_sf"/>
</dbReference>
<name>A0A0D2C5T1_9EURO</name>
<feature type="transmembrane region" description="Helical" evidence="9">
    <location>
        <begin position="120"/>
        <end position="141"/>
    </location>
</feature>
<dbReference type="GO" id="GO:0016020">
    <property type="term" value="C:membrane"/>
    <property type="evidence" value="ECO:0007669"/>
    <property type="project" value="InterPro"/>
</dbReference>
<feature type="compositionally biased region" description="Pro residues" evidence="8">
    <location>
        <begin position="771"/>
        <end position="781"/>
    </location>
</feature>
<protein>
    <submittedName>
        <fullName evidence="10">Protein btn1</fullName>
    </submittedName>
</protein>
<feature type="compositionally biased region" description="Basic and acidic residues" evidence="8">
    <location>
        <begin position="1407"/>
        <end position="1417"/>
    </location>
</feature>
<dbReference type="PANTHER" id="PTHR10981">
    <property type="entry name" value="BATTENIN"/>
    <property type="match status" value="1"/>
</dbReference>
<feature type="transmembrane region" description="Helical" evidence="9">
    <location>
        <begin position="365"/>
        <end position="384"/>
    </location>
</feature>
<proteinExistence type="inferred from homology"/>
<feature type="compositionally biased region" description="Low complexity" evidence="8">
    <location>
        <begin position="882"/>
        <end position="893"/>
    </location>
</feature>
<organism evidence="10 11">
    <name type="scientific">Exophiala oligosperma</name>
    <dbReference type="NCBI Taxonomy" id="215243"/>
    <lineage>
        <taxon>Eukaryota</taxon>
        <taxon>Fungi</taxon>
        <taxon>Dikarya</taxon>
        <taxon>Ascomycota</taxon>
        <taxon>Pezizomycotina</taxon>
        <taxon>Eurotiomycetes</taxon>
        <taxon>Chaetothyriomycetidae</taxon>
        <taxon>Chaetothyriales</taxon>
        <taxon>Herpotrichiellaceae</taxon>
        <taxon>Exophiala</taxon>
    </lineage>
</organism>
<dbReference type="PANTHER" id="PTHR10981:SF0">
    <property type="entry name" value="BATTENIN"/>
    <property type="match status" value="1"/>
</dbReference>
<dbReference type="GO" id="GO:0005773">
    <property type="term" value="C:vacuole"/>
    <property type="evidence" value="ECO:0007669"/>
    <property type="project" value="TreeGrafter"/>
</dbReference>
<dbReference type="CDD" id="cd06174">
    <property type="entry name" value="MFS"/>
    <property type="match status" value="1"/>
</dbReference>
<evidence type="ECO:0000256" key="3">
    <source>
        <dbReference type="ARBA" id="ARBA00022448"/>
    </source>
</evidence>
<feature type="compositionally biased region" description="Acidic residues" evidence="8">
    <location>
        <begin position="220"/>
        <end position="230"/>
    </location>
</feature>
<feature type="region of interest" description="Disordered" evidence="8">
    <location>
        <begin position="1367"/>
        <end position="1426"/>
    </location>
</feature>
<gene>
    <name evidence="10" type="ORF">PV06_03573</name>
</gene>
<accession>A0A0D2C5T1</accession>
<evidence type="ECO:0000256" key="8">
    <source>
        <dbReference type="SAM" id="MobiDB-lite"/>
    </source>
</evidence>
<feature type="transmembrane region" description="Helical" evidence="9">
    <location>
        <begin position="186"/>
        <end position="206"/>
    </location>
</feature>
<feature type="compositionally biased region" description="Polar residues" evidence="8">
    <location>
        <begin position="715"/>
        <end position="726"/>
    </location>
</feature>
<dbReference type="Pfam" id="PF08642">
    <property type="entry name" value="Rxt3"/>
    <property type="match status" value="1"/>
</dbReference>
<dbReference type="InterPro" id="IPR013951">
    <property type="entry name" value="Rxt3"/>
</dbReference>
<feature type="compositionally biased region" description="Polar residues" evidence="8">
    <location>
        <begin position="640"/>
        <end position="654"/>
    </location>
</feature>
<feature type="transmembrane region" description="Helical" evidence="9">
    <location>
        <begin position="153"/>
        <end position="174"/>
    </location>
</feature>